<comment type="caution">
    <text evidence="5">The sequence shown here is derived from an EMBL/GenBank/DDBJ whole genome shotgun (WGS) entry which is preliminary data.</text>
</comment>
<feature type="binding site" evidence="3">
    <location>
        <position position="296"/>
    </location>
    <ligand>
        <name>Zn(2+)</name>
        <dbReference type="ChEBI" id="CHEBI:29105"/>
    </ligand>
</feature>
<dbReference type="PANTHER" id="PTHR11103:SF18">
    <property type="entry name" value="SLR1189 PROTEIN"/>
    <property type="match status" value="1"/>
</dbReference>
<dbReference type="InterPro" id="IPR036589">
    <property type="entry name" value="HCY_dom_sf"/>
</dbReference>
<organism evidence="5 6">
    <name type="scientific">Devosia ureilytica</name>
    <dbReference type="NCBI Taxonomy" id="2952754"/>
    <lineage>
        <taxon>Bacteria</taxon>
        <taxon>Pseudomonadati</taxon>
        <taxon>Pseudomonadota</taxon>
        <taxon>Alphaproteobacteria</taxon>
        <taxon>Hyphomicrobiales</taxon>
        <taxon>Devosiaceae</taxon>
        <taxon>Devosia</taxon>
    </lineage>
</organism>
<dbReference type="AlphaFoldDB" id="A0A9Q4AMG0"/>
<evidence type="ECO:0000256" key="1">
    <source>
        <dbReference type="ARBA" id="ARBA00022603"/>
    </source>
</evidence>
<accession>A0A9Q4AMG0</accession>
<dbReference type="PROSITE" id="PS50970">
    <property type="entry name" value="HCY"/>
    <property type="match status" value="1"/>
</dbReference>
<dbReference type="GO" id="GO:0032259">
    <property type="term" value="P:methylation"/>
    <property type="evidence" value="ECO:0007669"/>
    <property type="project" value="UniProtKB-KW"/>
</dbReference>
<dbReference type="EMBL" id="JAMWDU010000002">
    <property type="protein sequence ID" value="MCP8886828.1"/>
    <property type="molecule type" value="Genomic_DNA"/>
</dbReference>
<dbReference type="PANTHER" id="PTHR11103">
    <property type="entry name" value="SLR1189 PROTEIN"/>
    <property type="match status" value="1"/>
</dbReference>
<reference evidence="5" key="1">
    <citation type="submission" date="2022-06" db="EMBL/GenBank/DDBJ databases">
        <title>Devosia sp. XJ19-45 genome assembly.</title>
        <authorList>
            <person name="Li B."/>
            <person name="Cai M."/>
            <person name="Nie G."/>
            <person name="Li W."/>
        </authorList>
    </citation>
    <scope>NUCLEOTIDE SEQUENCE</scope>
    <source>
        <strain evidence="5">XJ19-45</strain>
    </source>
</reference>
<evidence type="ECO:0000259" key="4">
    <source>
        <dbReference type="PROSITE" id="PS50970"/>
    </source>
</evidence>
<feature type="binding site" evidence="3">
    <location>
        <position position="227"/>
    </location>
    <ligand>
        <name>Zn(2+)</name>
        <dbReference type="ChEBI" id="CHEBI:29105"/>
    </ligand>
</feature>
<dbReference type="RefSeq" id="WP_254673498.1">
    <property type="nucleotide sequence ID" value="NZ_JAMWDU010000002.1"/>
</dbReference>
<feature type="domain" description="Hcy-binding" evidence="4">
    <location>
        <begin position="4"/>
        <end position="311"/>
    </location>
</feature>
<keyword evidence="3" id="KW-0862">Zinc</keyword>
<evidence type="ECO:0000313" key="5">
    <source>
        <dbReference type="EMBL" id="MCP8886828.1"/>
    </source>
</evidence>
<dbReference type="Proteomes" id="UP001060275">
    <property type="component" value="Unassembled WGS sequence"/>
</dbReference>
<keyword evidence="1 3" id="KW-0489">Methyltransferase</keyword>
<evidence type="ECO:0000313" key="6">
    <source>
        <dbReference type="Proteomes" id="UP001060275"/>
    </source>
</evidence>
<dbReference type="GO" id="GO:0008168">
    <property type="term" value="F:methyltransferase activity"/>
    <property type="evidence" value="ECO:0007669"/>
    <property type="project" value="UniProtKB-UniRule"/>
</dbReference>
<dbReference type="Gene3D" id="3.20.20.330">
    <property type="entry name" value="Homocysteine-binding-like domain"/>
    <property type="match status" value="1"/>
</dbReference>
<comment type="cofactor">
    <cofactor evidence="3">
        <name>Zn(2+)</name>
        <dbReference type="ChEBI" id="CHEBI:29105"/>
    </cofactor>
</comment>
<sequence>MTEQTKTLPQIKGQMFITDGGIETHMIFNEGHDLPHFSVFQLNGSAAGRQAMRDYYHPYIEIAHRAGQGFLFDTNTWRANPDWGALVGYDAAKLRAVNIEAIRFSREVAKDFHAAGVPTVVSGAIGPRRDAWQYDGAMSVDEAMHYHEAQIAAFAEAGADLVTAYTLTNTPEAIGIARLAEAAGLPCVLSFTLETDGRLPGGKALGDAIGEVEAATGGSPAYYMINCVHPIHFASTVRHAGAWVDRIGGLRVNASMKSHAELDESETLDIGDWQDLAQRYQRILPLLPNIRVIGGCCGTDHRHIGAIAHQCLPGYHDHAAPTRSFDHFLHEAVR</sequence>
<protein>
    <submittedName>
        <fullName evidence="5">Homocysteine S-methyltransferase family protein</fullName>
    </submittedName>
</protein>
<gene>
    <name evidence="5" type="ORF">NF348_06900</name>
</gene>
<dbReference type="GO" id="GO:0046872">
    <property type="term" value="F:metal ion binding"/>
    <property type="evidence" value="ECO:0007669"/>
    <property type="project" value="UniProtKB-KW"/>
</dbReference>
<keyword evidence="3" id="KW-0479">Metal-binding</keyword>
<proteinExistence type="predicted"/>
<keyword evidence="2 3" id="KW-0808">Transferase</keyword>
<evidence type="ECO:0000256" key="3">
    <source>
        <dbReference type="PROSITE-ProRule" id="PRU00333"/>
    </source>
</evidence>
<dbReference type="Pfam" id="PF02574">
    <property type="entry name" value="S-methyl_trans"/>
    <property type="match status" value="1"/>
</dbReference>
<dbReference type="SUPFAM" id="SSF82282">
    <property type="entry name" value="Homocysteine S-methyltransferase"/>
    <property type="match status" value="1"/>
</dbReference>
<feature type="binding site" evidence="3">
    <location>
        <position position="297"/>
    </location>
    <ligand>
        <name>Zn(2+)</name>
        <dbReference type="ChEBI" id="CHEBI:29105"/>
    </ligand>
</feature>
<keyword evidence="6" id="KW-1185">Reference proteome</keyword>
<evidence type="ECO:0000256" key="2">
    <source>
        <dbReference type="ARBA" id="ARBA00022679"/>
    </source>
</evidence>
<name>A0A9Q4AMG0_9HYPH</name>
<dbReference type="InterPro" id="IPR003726">
    <property type="entry name" value="HCY_dom"/>
</dbReference>